<keyword evidence="2" id="KW-0805">Transcription regulation</keyword>
<dbReference type="InterPro" id="IPR036576">
    <property type="entry name" value="WRKY_dom_sf"/>
</dbReference>
<dbReference type="PANTHER" id="PTHR31221">
    <property type="entry name" value="WRKY TRANSCRIPTION FACTOR PROTEIN 1-RELATED"/>
    <property type="match status" value="1"/>
</dbReference>
<evidence type="ECO:0000256" key="1">
    <source>
        <dbReference type="ARBA" id="ARBA00004123"/>
    </source>
</evidence>
<protein>
    <recommendedName>
        <fullName evidence="7">WRKY domain-containing protein</fullName>
    </recommendedName>
</protein>
<evidence type="ECO:0000256" key="5">
    <source>
        <dbReference type="ARBA" id="ARBA00023242"/>
    </source>
</evidence>
<dbReference type="Gene3D" id="2.20.25.80">
    <property type="entry name" value="WRKY domain"/>
    <property type="match status" value="1"/>
</dbReference>
<dbReference type="GO" id="GO:0003700">
    <property type="term" value="F:DNA-binding transcription factor activity"/>
    <property type="evidence" value="ECO:0007669"/>
    <property type="project" value="InterPro"/>
</dbReference>
<comment type="caution">
    <text evidence="8">The sequence shown here is derived from an EMBL/GenBank/DDBJ whole genome shotgun (WGS) entry which is preliminary data.</text>
</comment>
<keyword evidence="9" id="KW-1185">Reference proteome</keyword>
<dbReference type="AlphaFoldDB" id="A0AA38GYG3"/>
<dbReference type="InterPro" id="IPR003657">
    <property type="entry name" value="WRKY_dom"/>
</dbReference>
<keyword evidence="5" id="KW-0539">Nucleus</keyword>
<comment type="subcellular location">
    <subcellularLocation>
        <location evidence="1">Nucleus</location>
    </subcellularLocation>
</comment>
<dbReference type="PANTHER" id="PTHR31221:SF334">
    <property type="entry name" value="WRKY TRANSCRIPTION FACTOR 57-RELATED"/>
    <property type="match status" value="1"/>
</dbReference>
<name>A0AA38GYG3_TAXCH</name>
<evidence type="ECO:0000256" key="3">
    <source>
        <dbReference type="ARBA" id="ARBA00023125"/>
    </source>
</evidence>
<proteinExistence type="predicted"/>
<evidence type="ECO:0000313" key="8">
    <source>
        <dbReference type="EMBL" id="KAH9331259.1"/>
    </source>
</evidence>
<accession>A0AA38GYG3</accession>
<dbReference type="GO" id="GO:0005634">
    <property type="term" value="C:nucleus"/>
    <property type="evidence" value="ECO:0007669"/>
    <property type="project" value="UniProtKB-SubCell"/>
</dbReference>
<sequence length="250" mass="28922">MEIETIFNFPLYHGVENYSLDELSYSETRQSVKNESHLGVVKEQTKPYALNLKRINDNAETESVEPSDFLVSSEGEGEDDSSAGATELQRRIVVKPHDLDGTSLEPQSDESLASPTHFEHQFLTRKKRKRNSEKAPRYVFKTKSEADILEDGYKWRKYGKKYIKNTPNPRNYYRCSAKNCNVKKRVERDAVDKGIVITTYEGKHNHQSPSLVYYIEKPSLIISQQSSLHQHVPFFYTPGPEERFMFMNTS</sequence>
<dbReference type="GO" id="GO:0043565">
    <property type="term" value="F:sequence-specific DNA binding"/>
    <property type="evidence" value="ECO:0007669"/>
    <property type="project" value="InterPro"/>
</dbReference>
<dbReference type="SUPFAM" id="SSF118290">
    <property type="entry name" value="WRKY DNA-binding domain"/>
    <property type="match status" value="1"/>
</dbReference>
<reference evidence="8 9" key="1">
    <citation type="journal article" date="2021" name="Nat. Plants">
        <title>The Taxus genome provides insights into paclitaxel biosynthesis.</title>
        <authorList>
            <person name="Xiong X."/>
            <person name="Gou J."/>
            <person name="Liao Q."/>
            <person name="Li Y."/>
            <person name="Zhou Q."/>
            <person name="Bi G."/>
            <person name="Li C."/>
            <person name="Du R."/>
            <person name="Wang X."/>
            <person name="Sun T."/>
            <person name="Guo L."/>
            <person name="Liang H."/>
            <person name="Lu P."/>
            <person name="Wu Y."/>
            <person name="Zhang Z."/>
            <person name="Ro D.K."/>
            <person name="Shang Y."/>
            <person name="Huang S."/>
            <person name="Yan J."/>
        </authorList>
    </citation>
    <scope>NUCLEOTIDE SEQUENCE [LARGE SCALE GENOMIC DNA]</scope>
    <source>
        <strain evidence="8">Ta-2019</strain>
    </source>
</reference>
<keyword evidence="3" id="KW-0238">DNA-binding</keyword>
<dbReference type="FunFam" id="2.20.25.80:FF:000003">
    <property type="entry name" value="WRKY transcription factor 57"/>
    <property type="match status" value="1"/>
</dbReference>
<evidence type="ECO:0000256" key="6">
    <source>
        <dbReference type="SAM" id="MobiDB-lite"/>
    </source>
</evidence>
<dbReference type="SMART" id="SM00774">
    <property type="entry name" value="WRKY"/>
    <property type="match status" value="1"/>
</dbReference>
<dbReference type="Pfam" id="PF03106">
    <property type="entry name" value="WRKY"/>
    <property type="match status" value="1"/>
</dbReference>
<evidence type="ECO:0000259" key="7">
    <source>
        <dbReference type="PROSITE" id="PS50811"/>
    </source>
</evidence>
<keyword evidence="4" id="KW-0804">Transcription</keyword>
<dbReference type="EMBL" id="JAHRHJ020000001">
    <property type="protein sequence ID" value="KAH9331259.1"/>
    <property type="molecule type" value="Genomic_DNA"/>
</dbReference>
<feature type="compositionally biased region" description="Polar residues" evidence="6">
    <location>
        <begin position="104"/>
        <end position="114"/>
    </location>
</feature>
<evidence type="ECO:0000313" key="9">
    <source>
        <dbReference type="Proteomes" id="UP000824469"/>
    </source>
</evidence>
<organism evidence="8 9">
    <name type="scientific">Taxus chinensis</name>
    <name type="common">Chinese yew</name>
    <name type="synonym">Taxus wallichiana var. chinensis</name>
    <dbReference type="NCBI Taxonomy" id="29808"/>
    <lineage>
        <taxon>Eukaryota</taxon>
        <taxon>Viridiplantae</taxon>
        <taxon>Streptophyta</taxon>
        <taxon>Embryophyta</taxon>
        <taxon>Tracheophyta</taxon>
        <taxon>Spermatophyta</taxon>
        <taxon>Pinopsida</taxon>
        <taxon>Pinidae</taxon>
        <taxon>Conifers II</taxon>
        <taxon>Cupressales</taxon>
        <taxon>Taxaceae</taxon>
        <taxon>Taxus</taxon>
    </lineage>
</organism>
<feature type="region of interest" description="Disordered" evidence="6">
    <location>
        <begin position="60"/>
        <end position="135"/>
    </location>
</feature>
<evidence type="ECO:0000256" key="2">
    <source>
        <dbReference type="ARBA" id="ARBA00023015"/>
    </source>
</evidence>
<feature type="domain" description="WRKY" evidence="7">
    <location>
        <begin position="144"/>
        <end position="209"/>
    </location>
</feature>
<gene>
    <name evidence="8" type="ORF">KI387_003367</name>
</gene>
<evidence type="ECO:0000256" key="4">
    <source>
        <dbReference type="ARBA" id="ARBA00023163"/>
    </source>
</evidence>
<dbReference type="InterPro" id="IPR044810">
    <property type="entry name" value="WRKY_plant"/>
</dbReference>
<dbReference type="Proteomes" id="UP000824469">
    <property type="component" value="Unassembled WGS sequence"/>
</dbReference>
<dbReference type="PROSITE" id="PS50811">
    <property type="entry name" value="WRKY"/>
    <property type="match status" value="1"/>
</dbReference>